<dbReference type="RefSeq" id="WP_200755630.1">
    <property type="nucleotide sequence ID" value="NZ_AP023322.1"/>
</dbReference>
<dbReference type="SUPFAM" id="SSF48230">
    <property type="entry name" value="Chondroitin AC/alginate lyase"/>
    <property type="match status" value="1"/>
</dbReference>
<protein>
    <recommendedName>
        <fullName evidence="2">Heparinase II/III-like C-terminal domain-containing protein</fullName>
    </recommendedName>
</protein>
<dbReference type="Gene3D" id="2.70.98.70">
    <property type="match status" value="1"/>
</dbReference>
<dbReference type="Pfam" id="PF07940">
    <property type="entry name" value="Hepar_II_III_C"/>
    <property type="match status" value="1"/>
</dbReference>
<organism evidence="3 4">
    <name type="scientific">Coprobacter secundus subsp. similis</name>
    <dbReference type="NCBI Taxonomy" id="2751153"/>
    <lineage>
        <taxon>Bacteria</taxon>
        <taxon>Pseudomonadati</taxon>
        <taxon>Bacteroidota</taxon>
        <taxon>Bacteroidia</taxon>
        <taxon>Bacteroidales</taxon>
        <taxon>Barnesiellaceae</taxon>
        <taxon>Coprobacter</taxon>
    </lineage>
</organism>
<dbReference type="Gene3D" id="1.50.10.100">
    <property type="entry name" value="Chondroitin AC/alginate lyase"/>
    <property type="match status" value="1"/>
</dbReference>
<dbReference type="GO" id="GO:0030313">
    <property type="term" value="C:cell envelope"/>
    <property type="evidence" value="ECO:0007669"/>
    <property type="project" value="UniProtKB-SubCell"/>
</dbReference>
<proteinExistence type="predicted"/>
<dbReference type="KEGG" id="copr:Cop2CBH44_09180"/>
<dbReference type="EMBL" id="AP023322">
    <property type="protein sequence ID" value="BCI62565.1"/>
    <property type="molecule type" value="Genomic_DNA"/>
</dbReference>
<sequence length="629" mass="71943">MKRRFSKLIYSLIFYVFIPAIDLFSADKYELIPIKESRVEEIACILPDTLKGLGNTYKDRNVWDVLYESGAYKTTIKNAEDMLNKGFPVWDESLYNRVFTEDDTQSGKDMINRRLKALSELVWAECLENRNRFTSSIIDFLYDIIEQKTWVNPRNYNRKNYGGLVELATALNARSMAQAVYLLDDKLPLKVRADVRNELYIRAFNPLLRTIKGENMDHDWLFSTGNWNPVCLEGITCAALSMIPDKKERALFIAISELYVQNYAKGFLPDGYCSEGINYYNFGMSHYIVLREKIWQDTGGKIDIFRSNPNMLNVATFLPRMEIINNVYPAIADCEMGMKPSRFVLHYLSKLYGLQLPADEDRLLGVTDDLSEHVLVHFPNSTDCCPVNNVPYSSSLLRSSFPDAGVFIFRTLPNTIVPMGVAIKGGNNGEHHNHNDVGSYTLVIGKEMMVEDPGLIPYTKKTFSAERYTAFKSLASYGHPVPFVAEGGQRVGKMAKARILHVLESDSCDQVMMDITSAYGLSVLKSLLRKFTFYRDAMRFEVKDCFEFSLPHLFETALITRADWKRDGDNRIILERNKEKIIVEINVSSGKFSLYDERICEGGEPYTRLAIRIDEPMKKGSVDISFRVQ</sequence>
<feature type="domain" description="Heparinase II/III-like C-terminal" evidence="2">
    <location>
        <begin position="399"/>
        <end position="554"/>
    </location>
</feature>
<evidence type="ECO:0000313" key="4">
    <source>
        <dbReference type="Proteomes" id="UP000594042"/>
    </source>
</evidence>
<evidence type="ECO:0000313" key="3">
    <source>
        <dbReference type="EMBL" id="BCI62565.1"/>
    </source>
</evidence>
<name>A0A7G1HS60_9BACT</name>
<comment type="subcellular location">
    <subcellularLocation>
        <location evidence="1">Cell envelope</location>
    </subcellularLocation>
</comment>
<keyword evidence="4" id="KW-1185">Reference proteome</keyword>
<dbReference type="GO" id="GO:0016829">
    <property type="term" value="F:lyase activity"/>
    <property type="evidence" value="ECO:0007669"/>
    <property type="project" value="InterPro"/>
</dbReference>
<evidence type="ECO:0000259" key="2">
    <source>
        <dbReference type="Pfam" id="PF07940"/>
    </source>
</evidence>
<dbReference type="AlphaFoldDB" id="A0A7G1HS60"/>
<dbReference type="Proteomes" id="UP000594042">
    <property type="component" value="Chromosome"/>
</dbReference>
<dbReference type="InterPro" id="IPR012480">
    <property type="entry name" value="Hepar_II_III_C"/>
</dbReference>
<accession>A0A7G1HS60</accession>
<reference evidence="4" key="1">
    <citation type="submission" date="2020-07" db="EMBL/GenBank/DDBJ databases">
        <title>Complete genome sequencing of Coprobacter sp. strain 2CBH44.</title>
        <authorList>
            <person name="Sakamoto M."/>
            <person name="Murakami T."/>
            <person name="Mori H."/>
        </authorList>
    </citation>
    <scope>NUCLEOTIDE SEQUENCE [LARGE SCALE GENOMIC DNA]</scope>
    <source>
        <strain evidence="4">2CBH44</strain>
    </source>
</reference>
<evidence type="ECO:0000256" key="1">
    <source>
        <dbReference type="ARBA" id="ARBA00004196"/>
    </source>
</evidence>
<gene>
    <name evidence="3" type="ORF">Cop2CBH44_09180</name>
</gene>
<dbReference type="InterPro" id="IPR008929">
    <property type="entry name" value="Chondroitin_lyas"/>
</dbReference>